<proteinExistence type="predicted"/>
<evidence type="ECO:0000313" key="2">
    <source>
        <dbReference type="WBParaSite" id="PS1159_v2.g1871.t1"/>
    </source>
</evidence>
<name>A0AC35FM43_9BILA</name>
<organism evidence="1 2">
    <name type="scientific">Panagrolaimus sp. PS1159</name>
    <dbReference type="NCBI Taxonomy" id="55785"/>
    <lineage>
        <taxon>Eukaryota</taxon>
        <taxon>Metazoa</taxon>
        <taxon>Ecdysozoa</taxon>
        <taxon>Nematoda</taxon>
        <taxon>Chromadorea</taxon>
        <taxon>Rhabditida</taxon>
        <taxon>Tylenchina</taxon>
        <taxon>Panagrolaimomorpha</taxon>
        <taxon>Panagrolaimoidea</taxon>
        <taxon>Panagrolaimidae</taxon>
        <taxon>Panagrolaimus</taxon>
    </lineage>
</organism>
<sequence>KNSQGSAEPAVFDIIKIVPPKDPEAISCADNVYPNYAICRLDGYDDGKRGEWPTRFFVYYTNEEQAEEFDWVNSATAYEVLFHDGKTIQLDQLDTEQKYFALIDCPDVCSVNWTTPNDRGAEITGYKLVFRETSPIQSEVEESTSTEVIEASTENGENSSEEGDETVDDSIEEDNDEDNDIREQIT</sequence>
<dbReference type="WBParaSite" id="PS1159_v2.g1871.t1">
    <property type="protein sequence ID" value="PS1159_v2.g1871.t1"/>
    <property type="gene ID" value="PS1159_v2.g1871"/>
</dbReference>
<evidence type="ECO:0000313" key="1">
    <source>
        <dbReference type="Proteomes" id="UP000887580"/>
    </source>
</evidence>
<reference evidence="2" key="1">
    <citation type="submission" date="2022-11" db="UniProtKB">
        <authorList>
            <consortium name="WormBaseParasite"/>
        </authorList>
    </citation>
    <scope>IDENTIFICATION</scope>
</reference>
<accession>A0AC35FM43</accession>
<protein>
    <submittedName>
        <fullName evidence="2">Uncharacterized protein</fullName>
    </submittedName>
</protein>
<dbReference type="Proteomes" id="UP000887580">
    <property type="component" value="Unplaced"/>
</dbReference>